<sequence>MEGDIMLSPKEAERELSIGAQLNPGPWIKHSMSVGLNAKLIADKIKILDSNQAYVMGLLHDIGRREGIKSIMHIIDGYDYMMSINQKEIARICLTHSYPIKDVNTFFGKFDCTEEQKVFLRCFIENRLYDDYDRLIQLCDAISLPNGACIIEKRLIDVALRHGLPDFTIDKWKAYLELKKYFDKLCGCNVYTLLPNIIENSYESLV</sequence>
<dbReference type="EMBL" id="JBJHZZ010000026">
    <property type="protein sequence ID" value="MFL0248676.1"/>
    <property type="molecule type" value="Genomic_DNA"/>
</dbReference>
<dbReference type="SMART" id="SM00471">
    <property type="entry name" value="HDc"/>
    <property type="match status" value="1"/>
</dbReference>
<keyword evidence="3" id="KW-1185">Reference proteome</keyword>
<organism evidence="2 3">
    <name type="scientific">Candidatus Clostridium stratigraminis</name>
    <dbReference type="NCBI Taxonomy" id="3381661"/>
    <lineage>
        <taxon>Bacteria</taxon>
        <taxon>Bacillati</taxon>
        <taxon>Bacillota</taxon>
        <taxon>Clostridia</taxon>
        <taxon>Eubacteriales</taxon>
        <taxon>Clostridiaceae</taxon>
        <taxon>Clostridium</taxon>
    </lineage>
</organism>
<feature type="domain" description="HD/PDEase" evidence="1">
    <location>
        <begin position="23"/>
        <end position="90"/>
    </location>
</feature>
<evidence type="ECO:0000313" key="2">
    <source>
        <dbReference type="EMBL" id="MFL0248676.1"/>
    </source>
</evidence>
<name>A0ABW8T7Z7_9CLOT</name>
<dbReference type="CDD" id="cd00077">
    <property type="entry name" value="HDc"/>
    <property type="match status" value="1"/>
</dbReference>
<proteinExistence type="predicted"/>
<dbReference type="InterPro" id="IPR003607">
    <property type="entry name" value="HD/PDEase_dom"/>
</dbReference>
<dbReference type="RefSeq" id="WP_406771104.1">
    <property type="nucleotide sequence ID" value="NZ_JBJHZZ010000026.1"/>
</dbReference>
<reference evidence="2 3" key="1">
    <citation type="submission" date="2024-11" db="EMBL/GenBank/DDBJ databases">
        <authorList>
            <person name="Heng Y.C."/>
            <person name="Lim A.C.H."/>
            <person name="Lee J.K.Y."/>
            <person name="Kittelmann S."/>
        </authorList>
    </citation>
    <scope>NUCLEOTIDE SEQUENCE [LARGE SCALE GENOMIC DNA]</scope>
    <source>
        <strain evidence="2 3">WILCCON 0185</strain>
    </source>
</reference>
<evidence type="ECO:0000313" key="3">
    <source>
        <dbReference type="Proteomes" id="UP001623591"/>
    </source>
</evidence>
<dbReference type="SUPFAM" id="SSF109604">
    <property type="entry name" value="HD-domain/PDEase-like"/>
    <property type="match status" value="1"/>
</dbReference>
<dbReference type="Proteomes" id="UP001623591">
    <property type="component" value="Unassembled WGS sequence"/>
</dbReference>
<comment type="caution">
    <text evidence="2">The sequence shown here is derived from an EMBL/GenBank/DDBJ whole genome shotgun (WGS) entry which is preliminary data.</text>
</comment>
<dbReference type="Gene3D" id="1.10.3210.10">
    <property type="entry name" value="Hypothetical protein af1432"/>
    <property type="match status" value="1"/>
</dbReference>
<dbReference type="Pfam" id="PF01966">
    <property type="entry name" value="HD"/>
    <property type="match status" value="1"/>
</dbReference>
<accession>A0ABW8T7Z7</accession>
<gene>
    <name evidence="2" type="ORF">ACJDUG_17170</name>
</gene>
<dbReference type="InterPro" id="IPR006674">
    <property type="entry name" value="HD_domain"/>
</dbReference>
<evidence type="ECO:0000259" key="1">
    <source>
        <dbReference type="SMART" id="SM00471"/>
    </source>
</evidence>
<protein>
    <submittedName>
        <fullName evidence="2">HD domain-containing protein</fullName>
    </submittedName>
</protein>